<feature type="domain" description="G-protein coupled receptors family 3 profile" evidence="8">
    <location>
        <begin position="929"/>
        <end position="1131"/>
    </location>
</feature>
<accession>A0AAD8EYQ2</accession>
<keyword evidence="3 7" id="KW-1133">Transmembrane helix</keyword>
<feature type="compositionally biased region" description="Low complexity" evidence="6">
    <location>
        <begin position="1181"/>
        <end position="1196"/>
    </location>
</feature>
<dbReference type="Pfam" id="PF00003">
    <property type="entry name" value="7tm_3"/>
    <property type="match status" value="1"/>
</dbReference>
<evidence type="ECO:0000313" key="10">
    <source>
        <dbReference type="Proteomes" id="UP001233172"/>
    </source>
</evidence>
<evidence type="ECO:0000256" key="3">
    <source>
        <dbReference type="ARBA" id="ARBA00022989"/>
    </source>
</evidence>
<feature type="transmembrane region" description="Helical" evidence="7">
    <location>
        <begin position="15"/>
        <end position="35"/>
    </location>
</feature>
<evidence type="ECO:0000259" key="8">
    <source>
        <dbReference type="PROSITE" id="PS50259"/>
    </source>
</evidence>
<dbReference type="SUPFAM" id="SSF53822">
    <property type="entry name" value="Periplasmic binding protein-like I"/>
    <property type="match status" value="1"/>
</dbReference>
<comment type="subcellular location">
    <subcellularLocation>
        <location evidence="1">Membrane</location>
        <topology evidence="1">Multi-pass membrane protein</topology>
    </subcellularLocation>
</comment>
<name>A0AAD8EYQ2_BIOPF</name>
<evidence type="ECO:0000256" key="2">
    <source>
        <dbReference type="ARBA" id="ARBA00022692"/>
    </source>
</evidence>
<dbReference type="InterPro" id="IPR050726">
    <property type="entry name" value="mGluR"/>
</dbReference>
<comment type="caution">
    <text evidence="9">The sequence shown here is derived from an EMBL/GenBank/DDBJ whole genome shotgun (WGS) entry which is preliminary data.</text>
</comment>
<dbReference type="Pfam" id="PF01094">
    <property type="entry name" value="ANF_receptor"/>
    <property type="match status" value="1"/>
</dbReference>
<keyword evidence="9" id="KW-0675">Receptor</keyword>
<dbReference type="PROSITE" id="PS50259">
    <property type="entry name" value="G_PROTEIN_RECEP_F3_4"/>
    <property type="match status" value="1"/>
</dbReference>
<dbReference type="InterPro" id="IPR017978">
    <property type="entry name" value="GPCR_3_C"/>
</dbReference>
<feature type="transmembrane region" description="Helical" evidence="7">
    <location>
        <begin position="95"/>
        <end position="115"/>
    </location>
</feature>
<dbReference type="Gene3D" id="2.10.50.30">
    <property type="entry name" value="GPCR, family 3, nine cysteines domain"/>
    <property type="match status" value="1"/>
</dbReference>
<gene>
    <name evidence="9" type="ORF">Bpfe_026290</name>
</gene>
<feature type="region of interest" description="Disordered" evidence="6">
    <location>
        <begin position="1156"/>
        <end position="1196"/>
    </location>
</feature>
<dbReference type="Gene3D" id="3.40.50.2300">
    <property type="match status" value="1"/>
</dbReference>
<keyword evidence="4 7" id="KW-0472">Membrane</keyword>
<feature type="transmembrane region" description="Helical" evidence="7">
    <location>
        <begin position="1106"/>
        <end position="1131"/>
    </location>
</feature>
<feature type="transmembrane region" description="Helical" evidence="7">
    <location>
        <begin position="127"/>
        <end position="147"/>
    </location>
</feature>
<evidence type="ECO:0000313" key="9">
    <source>
        <dbReference type="EMBL" id="KAK0044268.1"/>
    </source>
</evidence>
<keyword evidence="2 7" id="KW-0812">Transmembrane</keyword>
<dbReference type="Proteomes" id="UP001233172">
    <property type="component" value="Unassembled WGS sequence"/>
</dbReference>
<evidence type="ECO:0000256" key="7">
    <source>
        <dbReference type="SAM" id="Phobius"/>
    </source>
</evidence>
<organism evidence="9 10">
    <name type="scientific">Biomphalaria pfeifferi</name>
    <name type="common">Bloodfluke planorb</name>
    <name type="synonym">Freshwater snail</name>
    <dbReference type="NCBI Taxonomy" id="112525"/>
    <lineage>
        <taxon>Eukaryota</taxon>
        <taxon>Metazoa</taxon>
        <taxon>Spiralia</taxon>
        <taxon>Lophotrochozoa</taxon>
        <taxon>Mollusca</taxon>
        <taxon>Gastropoda</taxon>
        <taxon>Heterobranchia</taxon>
        <taxon>Euthyneura</taxon>
        <taxon>Panpulmonata</taxon>
        <taxon>Hygrophila</taxon>
        <taxon>Lymnaeoidea</taxon>
        <taxon>Planorbidae</taxon>
        <taxon>Biomphalaria</taxon>
    </lineage>
</organism>
<dbReference type="AlphaFoldDB" id="A0AAD8EYQ2"/>
<feature type="transmembrane region" description="Helical" evidence="7">
    <location>
        <begin position="888"/>
        <end position="910"/>
    </location>
</feature>
<dbReference type="PANTHER" id="PTHR24060">
    <property type="entry name" value="METABOTROPIC GLUTAMATE RECEPTOR"/>
    <property type="match status" value="1"/>
</dbReference>
<sequence>MTCKVTSVKGRSMSLSLRSVLLTVTLVMVTRAYVLGDRRLGTVYKDLGDLNLGGLFSVSAYDNLPVCGKLIPLEAFKILRVMYILTDTIRSINEFFFSILVFFPSFFSTYVLLYLCSSLPMFFSTYVLLYLCSSLPMFFSTYVLLHLCSSPPMFFSTYVLLYLCSSLPMFFSTYVLLYLCSSLPMFFSTYVLLHLCSSPPMFFSTYVLLYLCSSPPMFFSTYVLLYLCSSPPMFFSTYVLLYLCSSPPMFFSTYVLLYLCSSPPMFFSTYVLLHLCSSPPMFFSTYVLLHLCSSPPMFFSTYVLLYLCSSPPMFFSTYVLLYLCSSPPMFFSTYVLLYLCSSPPMFFSTYVLLYLCSSPPMFFSTYVLLHLCSSLPMFFSTYVILYLCSSLPMFFSTYVLLHLCYSLPMFFSTYVLLYLCSSLPMFFSTYVLLYLCSSPPMLFSTYVLLYLYESNYLTSYKVVGMIGTAVPYVQTPTSILFSSAGIPVISVWNQPRIIHKLQSQHSTVLYLSSLKHNLVDAMISYLVAHQWMGVSVLVENNEAGRLLLEFIVNKLKTHKICISIASAVTATSDSEEIIKSLTQSQSKVVMMFVESATVNSLLHVIGQESERRKLVMLLSEDWTPLVESEWLVHGMVLFTHLNLALDKVEFRHAALRLIPWIKKFMQESHCELDGCMMYVIDQMSVLTMDDVLIHDALMVYVFGLQSLIREKCPSAKGAQAKTCFEKHSGEFLRYLKEVSFLGKSGNILNRESGNKLDPEKVYVYQILVEEKEVIEEEQEVVHLATYYIKPKVIEFLMNVNIDWVDFPLSKLDIKSHCQYPCSPREIRVKKGECCWQCFLCQNNERIINNETACEKCPPLTWPAMNAGTLSVCVDVELTVFDMTNPVTIATLIADLAGVIMVVYVCAMLKFRYDTLDLPLPMLLMQVLFIVLGYATVPLFLKSPTPLTCNAANFLFTVSFSGQYLCQFLICIQAYRKYHMPAEDMNVVNLTDGVYQKAYITAALIIQVAVYTALHFLHPVTVYKQQPILGEPLVEFTCNIPILHTVVFIIFSITCLLICSVFSFKSHNQERESLRSRYQSMYVFIALVMWIAFMPSYLTATSQMMKIFFLILAVLVNHFSALVLNFVPSLILSRVIKQSRESGPLMLLQNLSERRKSRKSSVRKASTTVDKPVQHEEFEQMTPKPSLKPDSSSSTSPQIVRLMSRVDSLHPLSGGNQKLL</sequence>
<feature type="transmembrane region" description="Helical" evidence="7">
    <location>
        <begin position="159"/>
        <end position="187"/>
    </location>
</feature>
<feature type="transmembrane region" description="Helical" evidence="7">
    <location>
        <begin position="1081"/>
        <end position="1100"/>
    </location>
</feature>
<dbReference type="GO" id="GO:0004930">
    <property type="term" value="F:G protein-coupled receptor activity"/>
    <property type="evidence" value="ECO:0007669"/>
    <property type="project" value="InterPro"/>
</dbReference>
<feature type="transmembrane region" description="Helical" evidence="7">
    <location>
        <begin position="952"/>
        <end position="974"/>
    </location>
</feature>
<keyword evidence="10" id="KW-1185">Reference proteome</keyword>
<keyword evidence="5" id="KW-0325">Glycoprotein</keyword>
<evidence type="ECO:0000256" key="6">
    <source>
        <dbReference type="SAM" id="MobiDB-lite"/>
    </source>
</evidence>
<proteinExistence type="predicted"/>
<feature type="transmembrane region" description="Helical" evidence="7">
    <location>
        <begin position="922"/>
        <end position="940"/>
    </location>
</feature>
<dbReference type="GO" id="GO:0016020">
    <property type="term" value="C:membrane"/>
    <property type="evidence" value="ECO:0007669"/>
    <property type="project" value="UniProtKB-SubCell"/>
</dbReference>
<protein>
    <submittedName>
        <fullName evidence="9">Metabotropic glutamate receptor 1</fullName>
    </submittedName>
</protein>
<dbReference type="InterPro" id="IPR001828">
    <property type="entry name" value="ANF_lig-bd_rcpt"/>
</dbReference>
<feature type="transmembrane region" description="Helical" evidence="7">
    <location>
        <begin position="997"/>
        <end position="1019"/>
    </location>
</feature>
<reference evidence="9" key="2">
    <citation type="submission" date="2023-04" db="EMBL/GenBank/DDBJ databases">
        <authorList>
            <person name="Bu L."/>
            <person name="Lu L."/>
            <person name="Laidemitt M.R."/>
            <person name="Zhang S.M."/>
            <person name="Mutuku M."/>
            <person name="Mkoji G."/>
            <person name="Steinauer M."/>
            <person name="Loker E.S."/>
        </authorList>
    </citation>
    <scope>NUCLEOTIDE SEQUENCE</scope>
    <source>
        <strain evidence="9">KasaAsao</strain>
        <tissue evidence="9">Whole Snail</tissue>
    </source>
</reference>
<evidence type="ECO:0000256" key="1">
    <source>
        <dbReference type="ARBA" id="ARBA00004141"/>
    </source>
</evidence>
<feature type="transmembrane region" description="Helical" evidence="7">
    <location>
        <begin position="1039"/>
        <end position="1061"/>
    </location>
</feature>
<dbReference type="InterPro" id="IPR038550">
    <property type="entry name" value="GPCR_3_9-Cys_sf"/>
</dbReference>
<reference evidence="9" key="1">
    <citation type="journal article" date="2023" name="PLoS Negl. Trop. Dis.">
        <title>A genome sequence for Biomphalaria pfeifferi, the major vector snail for the human-infecting parasite Schistosoma mansoni.</title>
        <authorList>
            <person name="Bu L."/>
            <person name="Lu L."/>
            <person name="Laidemitt M.R."/>
            <person name="Zhang S.M."/>
            <person name="Mutuku M."/>
            <person name="Mkoji G."/>
            <person name="Steinauer M."/>
            <person name="Loker E.S."/>
        </authorList>
    </citation>
    <scope>NUCLEOTIDE SEQUENCE</scope>
    <source>
        <strain evidence="9">KasaAsao</strain>
    </source>
</reference>
<dbReference type="InterPro" id="IPR028082">
    <property type="entry name" value="Peripla_BP_I"/>
</dbReference>
<evidence type="ECO:0000256" key="5">
    <source>
        <dbReference type="ARBA" id="ARBA00023180"/>
    </source>
</evidence>
<evidence type="ECO:0000256" key="4">
    <source>
        <dbReference type="ARBA" id="ARBA00023136"/>
    </source>
</evidence>
<dbReference type="EMBL" id="JASAOG010000201">
    <property type="protein sequence ID" value="KAK0044268.1"/>
    <property type="molecule type" value="Genomic_DNA"/>
</dbReference>